<dbReference type="Pfam" id="PF03807">
    <property type="entry name" value="F420_oxidored"/>
    <property type="match status" value="1"/>
</dbReference>
<protein>
    <recommendedName>
        <fullName evidence="4 5">Pyrroline-5-carboxylate reductase</fullName>
        <shortName evidence="4">P5C reductase</shortName>
        <shortName evidence="4">P5CR</shortName>
        <ecNumber evidence="4 5">1.5.1.2</ecNumber>
    </recommendedName>
    <alternativeName>
        <fullName evidence="4">PCA reductase</fullName>
    </alternativeName>
</protein>
<feature type="binding site" evidence="6">
    <location>
        <position position="56"/>
    </location>
    <ligand>
        <name>NADPH</name>
        <dbReference type="ChEBI" id="CHEBI:57783"/>
    </ligand>
</feature>
<feature type="domain" description="Pyrroline-5-carboxylate reductase dimerisation" evidence="8">
    <location>
        <begin position="163"/>
        <end position="260"/>
    </location>
</feature>
<evidence type="ECO:0000256" key="5">
    <source>
        <dbReference type="NCBIfam" id="TIGR00112"/>
    </source>
</evidence>
<dbReference type="PANTHER" id="PTHR11645:SF0">
    <property type="entry name" value="PYRROLINE-5-CARBOXYLATE REDUCTASE 3"/>
    <property type="match status" value="1"/>
</dbReference>
<dbReference type="EC" id="1.5.1.2" evidence="4 5"/>
<dbReference type="RefSeq" id="WP_021929401.1">
    <property type="nucleotide sequence ID" value="NZ_AP023322.1"/>
</dbReference>
<evidence type="ECO:0000259" key="8">
    <source>
        <dbReference type="Pfam" id="PF14748"/>
    </source>
</evidence>
<evidence type="ECO:0000313" key="9">
    <source>
        <dbReference type="EMBL" id="BCI63628.1"/>
    </source>
</evidence>
<dbReference type="SUPFAM" id="SSF51735">
    <property type="entry name" value="NAD(P)-binding Rossmann-fold domains"/>
    <property type="match status" value="1"/>
</dbReference>
<keyword evidence="4" id="KW-0028">Amino-acid biosynthesis</keyword>
<dbReference type="KEGG" id="copr:Cop2CBH44_19810"/>
<dbReference type="GO" id="GO:0004735">
    <property type="term" value="F:pyrroline-5-carboxylate reductase activity"/>
    <property type="evidence" value="ECO:0007669"/>
    <property type="project" value="UniProtKB-UniRule"/>
</dbReference>
<sequence>MKISIIGAGNMGGAIAKGLAQSTLINTTDITVTAATQKTLDAIKSFNRDINTSKNNSEAVKNANIIIIAVKPWLIDKIAKEIAPYINNNQIIISIVAGVPFEYLDKLFRCAQDAPAIFRAIPNTAISIKESMTAIASYNASTEQEKLILSIFNELGKSILIEERLMVAATALGSCGTAFALRYIRAAIEGGIEMGLYAHQAKEIVSQTVKGAAELLMHNQSHPEEEIDKVTTPGGITIKGLNEMEHAGFTSAIIRGLKASR</sequence>
<organism evidence="9 10">
    <name type="scientific">Coprobacter secundus subsp. similis</name>
    <dbReference type="NCBI Taxonomy" id="2751153"/>
    <lineage>
        <taxon>Bacteria</taxon>
        <taxon>Pseudomonadati</taxon>
        <taxon>Bacteroidota</taxon>
        <taxon>Bacteroidia</taxon>
        <taxon>Bacteroidales</taxon>
        <taxon>Barnesiellaceae</taxon>
        <taxon>Coprobacter</taxon>
    </lineage>
</organism>
<dbReference type="PANTHER" id="PTHR11645">
    <property type="entry name" value="PYRROLINE-5-CARBOXYLATE REDUCTASE"/>
    <property type="match status" value="1"/>
</dbReference>
<dbReference type="HAMAP" id="MF_01925">
    <property type="entry name" value="P5C_reductase"/>
    <property type="match status" value="1"/>
</dbReference>
<comment type="pathway">
    <text evidence="4">Amino-acid biosynthesis; L-proline biosynthesis; L-proline from L-glutamate 5-semialdehyde: step 1/1.</text>
</comment>
<dbReference type="SUPFAM" id="SSF48179">
    <property type="entry name" value="6-phosphogluconate dehydrogenase C-terminal domain-like"/>
    <property type="match status" value="1"/>
</dbReference>
<evidence type="ECO:0000259" key="7">
    <source>
        <dbReference type="Pfam" id="PF03807"/>
    </source>
</evidence>
<feature type="domain" description="Pyrroline-5-carboxylate reductase catalytic N-terminal" evidence="7">
    <location>
        <begin position="2"/>
        <end position="98"/>
    </location>
</feature>
<accession>A0A7G1HZJ9</accession>
<dbReference type="NCBIfam" id="TIGR00112">
    <property type="entry name" value="proC"/>
    <property type="match status" value="1"/>
</dbReference>
<comment type="similarity">
    <text evidence="1 4">Belongs to the pyrroline-5-carboxylate reductase family.</text>
</comment>
<evidence type="ECO:0000256" key="3">
    <source>
        <dbReference type="ARBA" id="ARBA00023002"/>
    </source>
</evidence>
<comment type="catalytic activity">
    <reaction evidence="4">
        <text>L-proline + NAD(+) = (S)-1-pyrroline-5-carboxylate + NADH + 2 H(+)</text>
        <dbReference type="Rhea" id="RHEA:14105"/>
        <dbReference type="ChEBI" id="CHEBI:15378"/>
        <dbReference type="ChEBI" id="CHEBI:17388"/>
        <dbReference type="ChEBI" id="CHEBI:57540"/>
        <dbReference type="ChEBI" id="CHEBI:57945"/>
        <dbReference type="ChEBI" id="CHEBI:60039"/>
        <dbReference type="EC" id="1.5.1.2"/>
    </reaction>
</comment>
<dbReference type="AlphaFoldDB" id="A0A7G1HZJ9"/>
<gene>
    <name evidence="4 9" type="primary">proC</name>
    <name evidence="9" type="ORF">Cop2CBH44_19810</name>
</gene>
<dbReference type="InterPro" id="IPR028939">
    <property type="entry name" value="P5C_Rdtase_cat_N"/>
</dbReference>
<dbReference type="Proteomes" id="UP000594042">
    <property type="component" value="Chromosome"/>
</dbReference>
<dbReference type="InterPro" id="IPR008927">
    <property type="entry name" value="6-PGluconate_DH-like_C_sf"/>
</dbReference>
<feature type="binding site" evidence="6">
    <location>
        <begin position="69"/>
        <end position="72"/>
    </location>
    <ligand>
        <name>NADP(+)</name>
        <dbReference type="ChEBI" id="CHEBI:58349"/>
    </ligand>
</feature>
<dbReference type="EMBL" id="AP023322">
    <property type="protein sequence ID" value="BCI63628.1"/>
    <property type="molecule type" value="Genomic_DNA"/>
</dbReference>
<keyword evidence="3 4" id="KW-0560">Oxidoreductase</keyword>
<dbReference type="InterPro" id="IPR036291">
    <property type="entry name" value="NAD(P)-bd_dom_sf"/>
</dbReference>
<evidence type="ECO:0000256" key="6">
    <source>
        <dbReference type="PIRSR" id="PIRSR000193-1"/>
    </source>
</evidence>
<name>A0A7G1HZJ9_9BACT</name>
<feature type="binding site" evidence="6">
    <location>
        <begin position="6"/>
        <end position="11"/>
    </location>
    <ligand>
        <name>NADP(+)</name>
        <dbReference type="ChEBI" id="CHEBI:58349"/>
    </ligand>
</feature>
<proteinExistence type="inferred from homology"/>
<keyword evidence="4" id="KW-0641">Proline biosynthesis</keyword>
<evidence type="ECO:0000256" key="2">
    <source>
        <dbReference type="ARBA" id="ARBA00022857"/>
    </source>
</evidence>
<dbReference type="UniPathway" id="UPA00098">
    <property type="reaction ID" value="UER00361"/>
</dbReference>
<reference evidence="10" key="1">
    <citation type="submission" date="2020-07" db="EMBL/GenBank/DDBJ databases">
        <title>Complete genome sequencing of Coprobacter sp. strain 2CBH44.</title>
        <authorList>
            <person name="Sakamoto M."/>
            <person name="Murakami T."/>
            <person name="Mori H."/>
        </authorList>
    </citation>
    <scope>NUCLEOTIDE SEQUENCE [LARGE SCALE GENOMIC DNA]</scope>
    <source>
        <strain evidence="10">2CBH44</strain>
    </source>
</reference>
<dbReference type="Pfam" id="PF14748">
    <property type="entry name" value="P5CR_dimer"/>
    <property type="match status" value="1"/>
</dbReference>
<keyword evidence="2 4" id="KW-0521">NADP</keyword>
<comment type="function">
    <text evidence="4">Catalyzes the reduction of 1-pyrroline-5-carboxylate (PCA) to L-proline.</text>
</comment>
<evidence type="ECO:0000256" key="1">
    <source>
        <dbReference type="ARBA" id="ARBA00005525"/>
    </source>
</evidence>
<dbReference type="Gene3D" id="3.40.50.720">
    <property type="entry name" value="NAD(P)-binding Rossmann-like Domain"/>
    <property type="match status" value="1"/>
</dbReference>
<evidence type="ECO:0000256" key="4">
    <source>
        <dbReference type="HAMAP-Rule" id="MF_01925"/>
    </source>
</evidence>
<dbReference type="PIRSF" id="PIRSF000193">
    <property type="entry name" value="Pyrrol-5-carb_rd"/>
    <property type="match status" value="1"/>
</dbReference>
<keyword evidence="10" id="KW-1185">Reference proteome</keyword>
<comment type="subcellular location">
    <subcellularLocation>
        <location evidence="4">Cytoplasm</location>
    </subcellularLocation>
</comment>
<keyword evidence="4" id="KW-0963">Cytoplasm</keyword>
<dbReference type="GO" id="GO:0005737">
    <property type="term" value="C:cytoplasm"/>
    <property type="evidence" value="ECO:0007669"/>
    <property type="project" value="UniProtKB-SubCell"/>
</dbReference>
<comment type="catalytic activity">
    <reaction evidence="4">
        <text>L-proline + NADP(+) = (S)-1-pyrroline-5-carboxylate + NADPH + 2 H(+)</text>
        <dbReference type="Rhea" id="RHEA:14109"/>
        <dbReference type="ChEBI" id="CHEBI:15378"/>
        <dbReference type="ChEBI" id="CHEBI:17388"/>
        <dbReference type="ChEBI" id="CHEBI:57783"/>
        <dbReference type="ChEBI" id="CHEBI:58349"/>
        <dbReference type="ChEBI" id="CHEBI:60039"/>
        <dbReference type="EC" id="1.5.1.2"/>
    </reaction>
</comment>
<dbReference type="InterPro" id="IPR029036">
    <property type="entry name" value="P5CR_dimer"/>
</dbReference>
<dbReference type="GO" id="GO:0055129">
    <property type="term" value="P:L-proline biosynthetic process"/>
    <property type="evidence" value="ECO:0007669"/>
    <property type="project" value="UniProtKB-UniRule"/>
</dbReference>
<evidence type="ECO:0000313" key="10">
    <source>
        <dbReference type="Proteomes" id="UP000594042"/>
    </source>
</evidence>
<dbReference type="Gene3D" id="1.10.3730.10">
    <property type="entry name" value="ProC C-terminal domain-like"/>
    <property type="match status" value="1"/>
</dbReference>
<dbReference type="InterPro" id="IPR000304">
    <property type="entry name" value="Pyrroline-COOH_reductase"/>
</dbReference>